<evidence type="ECO:0000313" key="5">
    <source>
        <dbReference type="EMBL" id="TWB34541.1"/>
    </source>
</evidence>
<evidence type="ECO:0000313" key="6">
    <source>
        <dbReference type="Proteomes" id="UP000315751"/>
    </source>
</evidence>
<gene>
    <name evidence="5" type="ORF">FBZ90_12511</name>
</gene>
<dbReference type="GO" id="GO:0031956">
    <property type="term" value="F:medium-chain fatty acid-CoA ligase activity"/>
    <property type="evidence" value="ECO:0007669"/>
    <property type="project" value="TreeGrafter"/>
</dbReference>
<name>A0A560GL86_9PROT</name>
<sequence>MLDLLRTLRRHAAVTPHRPAIADGTTTLDYAGLAARVAGAAQALRTLDGQGGPCVIGILGGNGVDWVVAQLAIWQAGHTAVPLPPFFSPAQWRHIATDAGITHIVHTPDADAASAAALGLPLHPVPMATASAAALDHATAARQVIYTSGSTGTPKGVLLEARQLGWSTTALAQAIAARADDHYISLLPLALLLETLCAVTIPLSAGARVTLVPDLAARIGGPLAPGLAATIADLAPTCLMLVPQLLSAWVADLERRGGAVPARLRYVAVGGAAVPPALAQRAWTLGIPVHEGYGLSECCSVVALNRPGERRPGTVGHPLPGLRVTIDQGEIVVAGPPVMSGYVGQAPLPSGPDQPAVWRTGDLGGFDDDGHLVIHGRRDALIVTPWGRNISPEWVEAHFLGDPRLSHCLLSDAGPTGGPEGGPEGLALLLVPATAAEAWFKAASETAVASLVSAAAASLPGYARPRRHHVAFARDMAALGLFTANGRLRRRETAAAYRPHLHPPGAIPAPAIDVPSPLLTEAP</sequence>
<organism evidence="5 6">
    <name type="scientific">Nitrospirillum amazonense</name>
    <dbReference type="NCBI Taxonomy" id="28077"/>
    <lineage>
        <taxon>Bacteria</taxon>
        <taxon>Pseudomonadati</taxon>
        <taxon>Pseudomonadota</taxon>
        <taxon>Alphaproteobacteria</taxon>
        <taxon>Rhodospirillales</taxon>
        <taxon>Azospirillaceae</taxon>
        <taxon>Nitrospirillum</taxon>
    </lineage>
</organism>
<keyword evidence="6" id="KW-1185">Reference proteome</keyword>
<comment type="similarity">
    <text evidence="1">Belongs to the ATP-dependent AMP-binding enzyme family.</text>
</comment>
<dbReference type="RefSeq" id="WP_186456056.1">
    <property type="nucleotide sequence ID" value="NZ_VITR01000025.1"/>
</dbReference>
<dbReference type="AlphaFoldDB" id="A0A560GL86"/>
<reference evidence="5 6" key="1">
    <citation type="submission" date="2019-06" db="EMBL/GenBank/DDBJ databases">
        <title>Genomic Encyclopedia of Type Strains, Phase IV (KMG-V): Genome sequencing to study the core and pangenomes of soil and plant-associated prokaryotes.</title>
        <authorList>
            <person name="Whitman W."/>
        </authorList>
    </citation>
    <scope>NUCLEOTIDE SEQUENCE [LARGE SCALE GENOMIC DNA]</scope>
    <source>
        <strain evidence="5 6">BR 11622</strain>
    </source>
</reference>
<dbReference type="Proteomes" id="UP000315751">
    <property type="component" value="Unassembled WGS sequence"/>
</dbReference>
<dbReference type="InterPro" id="IPR020845">
    <property type="entry name" value="AMP-binding_CS"/>
</dbReference>
<dbReference type="InterPro" id="IPR042099">
    <property type="entry name" value="ANL_N_sf"/>
</dbReference>
<dbReference type="Gene3D" id="3.40.50.12780">
    <property type="entry name" value="N-terminal domain of ligase-like"/>
    <property type="match status" value="1"/>
</dbReference>
<evidence type="ECO:0000256" key="3">
    <source>
        <dbReference type="SAM" id="MobiDB-lite"/>
    </source>
</evidence>
<accession>A0A560GL86</accession>
<dbReference type="SUPFAM" id="SSF56801">
    <property type="entry name" value="Acetyl-CoA synthetase-like"/>
    <property type="match status" value="1"/>
</dbReference>
<dbReference type="PANTHER" id="PTHR43201">
    <property type="entry name" value="ACYL-COA SYNTHETASE"/>
    <property type="match status" value="1"/>
</dbReference>
<dbReference type="EMBL" id="VITR01000025">
    <property type="protein sequence ID" value="TWB34541.1"/>
    <property type="molecule type" value="Genomic_DNA"/>
</dbReference>
<evidence type="ECO:0000259" key="4">
    <source>
        <dbReference type="Pfam" id="PF00501"/>
    </source>
</evidence>
<keyword evidence="2" id="KW-0436">Ligase</keyword>
<dbReference type="GO" id="GO:0006631">
    <property type="term" value="P:fatty acid metabolic process"/>
    <property type="evidence" value="ECO:0007669"/>
    <property type="project" value="TreeGrafter"/>
</dbReference>
<feature type="region of interest" description="Disordered" evidence="3">
    <location>
        <begin position="500"/>
        <end position="523"/>
    </location>
</feature>
<feature type="domain" description="AMP-dependent synthetase/ligase" evidence="4">
    <location>
        <begin position="8"/>
        <end position="342"/>
    </location>
</feature>
<comment type="caution">
    <text evidence="5">The sequence shown here is derived from an EMBL/GenBank/DDBJ whole genome shotgun (WGS) entry which is preliminary data.</text>
</comment>
<evidence type="ECO:0000256" key="1">
    <source>
        <dbReference type="ARBA" id="ARBA00006432"/>
    </source>
</evidence>
<dbReference type="Pfam" id="PF00501">
    <property type="entry name" value="AMP-binding"/>
    <property type="match status" value="1"/>
</dbReference>
<dbReference type="PANTHER" id="PTHR43201:SF5">
    <property type="entry name" value="MEDIUM-CHAIN ACYL-COA LIGASE ACSF2, MITOCHONDRIAL"/>
    <property type="match status" value="1"/>
</dbReference>
<dbReference type="PROSITE" id="PS00455">
    <property type="entry name" value="AMP_BINDING"/>
    <property type="match status" value="1"/>
</dbReference>
<evidence type="ECO:0000256" key="2">
    <source>
        <dbReference type="ARBA" id="ARBA00022598"/>
    </source>
</evidence>
<protein>
    <submittedName>
        <fullName evidence="5">Long-subunit acyl-CoA synthetase (AMP-forming)</fullName>
    </submittedName>
</protein>
<dbReference type="InterPro" id="IPR000873">
    <property type="entry name" value="AMP-dep_synth/lig_dom"/>
</dbReference>
<proteinExistence type="inferred from homology"/>